<proteinExistence type="predicted"/>
<evidence type="ECO:0000313" key="2">
    <source>
        <dbReference type="Proteomes" id="UP000070138"/>
    </source>
</evidence>
<dbReference type="Proteomes" id="UP000070138">
    <property type="component" value="Unassembled WGS sequence"/>
</dbReference>
<evidence type="ECO:0000313" key="1">
    <source>
        <dbReference type="EMBL" id="KXO01042.1"/>
    </source>
</evidence>
<gene>
    <name evidence="1" type="ORF">LS48_00755</name>
</gene>
<keyword evidence="2" id="KW-1185">Reference proteome</keyword>
<protein>
    <submittedName>
        <fullName evidence="1">Uncharacterized protein</fullName>
    </submittedName>
</protein>
<reference evidence="1 2" key="2">
    <citation type="journal article" date="2016" name="Int. J. Syst. Evol. Microbiol.">
        <title>Vitellibacter aquimaris sp. nov., a marine bacterium isolated from seawater.</title>
        <authorList>
            <person name="Thevarajoo S."/>
            <person name="Selvaratnam C."/>
            <person name="Goh K.M."/>
            <person name="Hong K.W."/>
            <person name="Chan X.Y."/>
            <person name="Chan K.G."/>
            <person name="Chong C.S."/>
        </authorList>
    </citation>
    <scope>NUCLEOTIDE SEQUENCE [LARGE SCALE GENOMIC DNA]</scope>
    <source>
        <strain evidence="1 2">D-24</strain>
    </source>
</reference>
<accession>A0A137RLH5</accession>
<dbReference type="EMBL" id="JRWG01000001">
    <property type="protein sequence ID" value="KXO01042.1"/>
    <property type="molecule type" value="Genomic_DNA"/>
</dbReference>
<organism evidence="1 2">
    <name type="scientific">Aequorivita aquimaris</name>
    <dbReference type="NCBI Taxonomy" id="1548749"/>
    <lineage>
        <taxon>Bacteria</taxon>
        <taxon>Pseudomonadati</taxon>
        <taxon>Bacteroidota</taxon>
        <taxon>Flavobacteriia</taxon>
        <taxon>Flavobacteriales</taxon>
        <taxon>Flavobacteriaceae</taxon>
        <taxon>Aequorivita</taxon>
    </lineage>
</organism>
<sequence>MRSLAENSVKKEGYQSVKLYNPNDTLMGLNTKELALQVRQKTDESKPNERTKVQTIKELELNCTQPSNSSLNRVVNISLKN</sequence>
<comment type="caution">
    <text evidence="1">The sequence shown here is derived from an EMBL/GenBank/DDBJ whole genome shotgun (WGS) entry which is preliminary data.</text>
</comment>
<dbReference type="STRING" id="1548749.LS48_00755"/>
<reference evidence="2" key="1">
    <citation type="submission" date="2014-10" db="EMBL/GenBank/DDBJ databases">
        <title>Genome sequencing of Vitellibacter sp. D-24.</title>
        <authorList>
            <person name="Thevarajoo S."/>
            <person name="Selvaratnam C."/>
            <person name="Goh K.M."/>
            <person name="Chong C.S."/>
        </authorList>
    </citation>
    <scope>NUCLEOTIDE SEQUENCE [LARGE SCALE GENOMIC DNA]</scope>
    <source>
        <strain evidence="2">D-24</strain>
    </source>
</reference>
<name>A0A137RLH5_9FLAO</name>
<dbReference type="AlphaFoldDB" id="A0A137RLH5"/>